<feature type="chain" id="PRO_5007800769" evidence="2">
    <location>
        <begin position="20"/>
        <end position="640"/>
    </location>
</feature>
<evidence type="ECO:0000259" key="3">
    <source>
        <dbReference type="Pfam" id="PF01764"/>
    </source>
</evidence>
<dbReference type="InterPro" id="IPR021838">
    <property type="entry name" value="DUF3431"/>
</dbReference>
<organism evidence="5 6">
    <name type="scientific">Penicillium patulum</name>
    <name type="common">Penicillium griseofulvum</name>
    <dbReference type="NCBI Taxonomy" id="5078"/>
    <lineage>
        <taxon>Eukaryota</taxon>
        <taxon>Fungi</taxon>
        <taxon>Dikarya</taxon>
        <taxon>Ascomycota</taxon>
        <taxon>Pezizomycotina</taxon>
        <taxon>Eurotiomycetes</taxon>
        <taxon>Eurotiomycetidae</taxon>
        <taxon>Eurotiales</taxon>
        <taxon>Aspergillaceae</taxon>
        <taxon>Penicillium</taxon>
    </lineage>
</organism>
<dbReference type="Gene3D" id="3.40.50.1820">
    <property type="entry name" value="alpha/beta hydrolase"/>
    <property type="match status" value="1"/>
</dbReference>
<dbReference type="Pfam" id="PF01764">
    <property type="entry name" value="Lipase_3"/>
    <property type="match status" value="1"/>
</dbReference>
<name>A0A135LR71_PENPA</name>
<dbReference type="Pfam" id="PF11913">
    <property type="entry name" value="DUF3431"/>
    <property type="match status" value="1"/>
</dbReference>
<dbReference type="InterPro" id="IPR005592">
    <property type="entry name" value="Mono/diacylglycerol_lipase_N"/>
</dbReference>
<dbReference type="OMA" id="DTMLFIH"/>
<dbReference type="EMBL" id="LHQR01000030">
    <property type="protein sequence ID" value="KXG51460.1"/>
    <property type="molecule type" value="Genomic_DNA"/>
</dbReference>
<accession>A0A135LR71</accession>
<dbReference type="Pfam" id="PF03893">
    <property type="entry name" value="Lipase3_N"/>
    <property type="match status" value="1"/>
</dbReference>
<dbReference type="RefSeq" id="XP_040649996.1">
    <property type="nucleotide sequence ID" value="XM_040797185.1"/>
</dbReference>
<evidence type="ECO:0000256" key="2">
    <source>
        <dbReference type="SAM" id="SignalP"/>
    </source>
</evidence>
<dbReference type="GO" id="GO:0072330">
    <property type="term" value="P:monocarboxylic acid biosynthetic process"/>
    <property type="evidence" value="ECO:0007669"/>
    <property type="project" value="UniProtKB-ARBA"/>
</dbReference>
<evidence type="ECO:0000256" key="1">
    <source>
        <dbReference type="SAM" id="Phobius"/>
    </source>
</evidence>
<keyword evidence="1" id="KW-1133">Transmembrane helix</keyword>
<keyword evidence="1" id="KW-0812">Transmembrane</keyword>
<feature type="signal peptide" evidence="2">
    <location>
        <begin position="1"/>
        <end position="19"/>
    </location>
</feature>
<keyword evidence="6" id="KW-1185">Reference proteome</keyword>
<dbReference type="STRING" id="5078.A0A135LR71"/>
<dbReference type="PANTHER" id="PTHR37490:SF3">
    <property type="entry name" value="DUF3431 DOMAIN CONTAINING PROTEIN"/>
    <property type="match status" value="1"/>
</dbReference>
<dbReference type="InterPro" id="IPR029058">
    <property type="entry name" value="AB_hydrolase_fold"/>
</dbReference>
<protein>
    <submittedName>
        <fullName evidence="5">Lipase, class 3</fullName>
    </submittedName>
</protein>
<dbReference type="AlphaFoldDB" id="A0A135LR71"/>
<evidence type="ECO:0000313" key="5">
    <source>
        <dbReference type="EMBL" id="KXG51460.1"/>
    </source>
</evidence>
<dbReference type="OrthoDB" id="426718at2759"/>
<reference evidence="5 6" key="1">
    <citation type="journal article" date="2016" name="BMC Genomics">
        <title>Genome sequencing and secondary metabolism of the postharvest pathogen Penicillium griseofulvum.</title>
        <authorList>
            <person name="Banani H."/>
            <person name="Marcet-Houben M."/>
            <person name="Ballester A.R."/>
            <person name="Abbruscato P."/>
            <person name="Gonzalez-Candelas L."/>
            <person name="Gabaldon T."/>
            <person name="Spadaro D."/>
        </authorList>
    </citation>
    <scope>NUCLEOTIDE SEQUENCE [LARGE SCALE GENOMIC DNA]</scope>
    <source>
        <strain evidence="5 6">PG3</strain>
    </source>
</reference>
<keyword evidence="1" id="KW-0472">Membrane</keyword>
<feature type="domain" description="Mono-/di-acylglycerol lipase N-terminal" evidence="4">
    <location>
        <begin position="12"/>
        <end position="75"/>
    </location>
</feature>
<dbReference type="GO" id="GO:0016042">
    <property type="term" value="P:lipid catabolic process"/>
    <property type="evidence" value="ECO:0007669"/>
    <property type="project" value="InterPro"/>
</dbReference>
<dbReference type="InterPro" id="IPR002921">
    <property type="entry name" value="Fungal_lipase-type"/>
</dbReference>
<gene>
    <name evidence="5" type="ORF">PGRI_094720</name>
</gene>
<dbReference type="GO" id="GO:0017000">
    <property type="term" value="P:antibiotic biosynthetic process"/>
    <property type="evidence" value="ECO:0007669"/>
    <property type="project" value="UniProtKB-ARBA"/>
</dbReference>
<proteinExistence type="predicted"/>
<feature type="transmembrane region" description="Helical" evidence="1">
    <location>
        <begin position="319"/>
        <end position="336"/>
    </location>
</feature>
<dbReference type="PANTHER" id="PTHR37490">
    <property type="entry name" value="EXPRESSED PROTEIN"/>
    <property type="match status" value="1"/>
</dbReference>
<keyword evidence="2" id="KW-0732">Signal</keyword>
<dbReference type="SUPFAM" id="SSF53474">
    <property type="entry name" value="alpha/beta-Hydrolases"/>
    <property type="match status" value="1"/>
</dbReference>
<sequence length="640" mass="70787">MLRLGQLWGTAALAALAVAAPSQPIRRDVSADLLGQLTLYSQWAGASYCTNNNNSTGNALSCAEGNCPLVEAADTLTLYEFDKKCSYGDVAGFLAVDKTNKLLVVSFRGSRSLSTWLANIDFGLDDSTGICSGCEVHGGFWDSWKTVADDLTAKIKAAQTTYPGHTLIVTGHSFGAAIASVGGTVLRNAGFDPQVYSYASPRLGNKAFAQYMTDQGSLWRVTHTADLVPKLPPAFAGFSHSSPEYWITSDDQATVTTSDIDVIEGVGSKAGNAGTSKADTEAHNWYLGHIDACQLPSNLTMLFAPSGPQGPRRRSRMKAIFLTIFIVFALYFLFFSTTAKSPVKVKTEAGSYAQKHGSAKQTGELARPVRKQKDMIVASMKNDDTSWLSEYFPDWTKSIYVVDDKHAPLTVTRNKGRESMVYLTYIIDNYNNLPDTMLFIHSKRYQWHNDDPYYDGIPPLQNFQIPYLQEQGYVNLRCVWTLGCPAEIRPLTDTHRSDVHAGEYFKNGFMELFPGVPIPEEVGVSCCAQFGVSRAKVLERPRSDYERFRTWLMDTPLGDDLSGRIMEYSWHMIFGKDPVHCPNAKECYCKVFGLCDLTCPWEGGCDDRYSLPPFSSLPKGWPNIGWKGQPQDTTHGLPET</sequence>
<dbReference type="Proteomes" id="UP000070168">
    <property type="component" value="Unassembled WGS sequence"/>
</dbReference>
<evidence type="ECO:0000313" key="6">
    <source>
        <dbReference type="Proteomes" id="UP000070168"/>
    </source>
</evidence>
<comment type="caution">
    <text evidence="5">The sequence shown here is derived from an EMBL/GenBank/DDBJ whole genome shotgun (WGS) entry which is preliminary data.</text>
</comment>
<dbReference type="GeneID" id="63712485"/>
<evidence type="ECO:0000259" key="4">
    <source>
        <dbReference type="Pfam" id="PF03893"/>
    </source>
</evidence>
<dbReference type="CDD" id="cd00519">
    <property type="entry name" value="Lipase_3"/>
    <property type="match status" value="1"/>
</dbReference>
<feature type="domain" description="Fungal lipase-type" evidence="3">
    <location>
        <begin position="104"/>
        <end position="234"/>
    </location>
</feature>